<gene>
    <name evidence="1" type="ORF">EZE20_22640</name>
</gene>
<dbReference type="Proteomes" id="UP000295706">
    <property type="component" value="Unassembled WGS sequence"/>
</dbReference>
<dbReference type="AlphaFoldDB" id="A0A4R4JYP7"/>
<organism evidence="1 2">
    <name type="scientific">Arundinibacter roseus</name>
    <dbReference type="NCBI Taxonomy" id="2070510"/>
    <lineage>
        <taxon>Bacteria</taxon>
        <taxon>Pseudomonadati</taxon>
        <taxon>Bacteroidota</taxon>
        <taxon>Cytophagia</taxon>
        <taxon>Cytophagales</taxon>
        <taxon>Spirosomataceae</taxon>
        <taxon>Arundinibacter</taxon>
    </lineage>
</organism>
<reference evidence="1 2" key="1">
    <citation type="submission" date="2019-02" db="EMBL/GenBank/DDBJ databases">
        <title>Arundinibacter roseus gen. nov., sp. nov., a new member of the family Cytophagaceae.</title>
        <authorList>
            <person name="Szuroczki S."/>
            <person name="Khayer B."/>
            <person name="Sproer C."/>
            <person name="Toumi M."/>
            <person name="Szabo A."/>
            <person name="Felfoldi T."/>
            <person name="Schumann P."/>
            <person name="Toth E."/>
        </authorList>
    </citation>
    <scope>NUCLEOTIDE SEQUENCE [LARGE SCALE GENOMIC DNA]</scope>
    <source>
        <strain evidence="1 2">DMA-k-7a</strain>
    </source>
</reference>
<evidence type="ECO:0000313" key="1">
    <source>
        <dbReference type="EMBL" id="TDB59131.1"/>
    </source>
</evidence>
<name>A0A4R4JYP7_9BACT</name>
<keyword evidence="2" id="KW-1185">Reference proteome</keyword>
<proteinExistence type="predicted"/>
<protein>
    <submittedName>
        <fullName evidence="1">Uncharacterized protein</fullName>
    </submittedName>
</protein>
<dbReference type="RefSeq" id="WP_132122062.1">
    <property type="nucleotide sequence ID" value="NZ_SMJU01000021.1"/>
</dbReference>
<evidence type="ECO:0000313" key="2">
    <source>
        <dbReference type="Proteomes" id="UP000295706"/>
    </source>
</evidence>
<accession>A0A4R4JYP7</accession>
<sequence length="72" mass="8245">METLIIRTQSKRNFRLLKELATQLGESVEIVSPEKAEDLTFGKMMEETKTGTYTSREAIMEALKIKHGDDQQ</sequence>
<dbReference type="EMBL" id="SMJU01000021">
    <property type="protein sequence ID" value="TDB59131.1"/>
    <property type="molecule type" value="Genomic_DNA"/>
</dbReference>
<dbReference type="OrthoDB" id="799412at2"/>
<comment type="caution">
    <text evidence="1">The sequence shown here is derived from an EMBL/GenBank/DDBJ whole genome shotgun (WGS) entry which is preliminary data.</text>
</comment>